<reference evidence="2" key="1">
    <citation type="journal article" date="2020" name="mSystems">
        <title>Genome- and Community-Level Interaction Insights into Carbon Utilization and Element Cycling Functions of Hydrothermarchaeota in Hydrothermal Sediment.</title>
        <authorList>
            <person name="Zhou Z."/>
            <person name="Liu Y."/>
            <person name="Xu W."/>
            <person name="Pan J."/>
            <person name="Luo Z.H."/>
            <person name="Li M."/>
        </authorList>
    </citation>
    <scope>NUCLEOTIDE SEQUENCE [LARGE SCALE GENOMIC DNA]</scope>
    <source>
        <strain evidence="2">HyVt-493</strain>
    </source>
</reference>
<evidence type="ECO:0008006" key="3">
    <source>
        <dbReference type="Google" id="ProtNLM"/>
    </source>
</evidence>
<dbReference type="AlphaFoldDB" id="A0A7V2WVD0"/>
<organism evidence="2">
    <name type="scientific">Leucothrix mucor</name>
    <dbReference type="NCBI Taxonomy" id="45248"/>
    <lineage>
        <taxon>Bacteria</taxon>
        <taxon>Pseudomonadati</taxon>
        <taxon>Pseudomonadota</taxon>
        <taxon>Gammaproteobacteria</taxon>
        <taxon>Thiotrichales</taxon>
        <taxon>Thiotrichaceae</taxon>
        <taxon>Leucothrix</taxon>
    </lineage>
</organism>
<dbReference type="Proteomes" id="UP000885750">
    <property type="component" value="Unassembled WGS sequence"/>
</dbReference>
<name>A0A7V2WVD0_LEUMU</name>
<evidence type="ECO:0000313" key="2">
    <source>
        <dbReference type="EMBL" id="HFC92587.1"/>
    </source>
</evidence>
<feature type="transmembrane region" description="Helical" evidence="1">
    <location>
        <begin position="17"/>
        <end position="36"/>
    </location>
</feature>
<protein>
    <recommendedName>
        <fullName evidence="3">Type 4 fimbrial biogenesis protein PilX N-terminal domain-containing protein</fullName>
    </recommendedName>
</protein>
<sequence length="172" mass="18087">MKIINHVKSNDKQQGAILIWAIIILLILTIVGLSAVKTAGIGTRITGNSLFTMLVFQGAESALGKTANIHYTTEAVNNTPSREIEVPSADLPAETASKSTLKSGVSVAWQGYRKCPLTSIGMSTTVSPKAGGVACQYYDVNANTSLSGTGARARHTLGVVRYAPAKHVTTSQ</sequence>
<keyword evidence="1" id="KW-0472">Membrane</keyword>
<dbReference type="EMBL" id="DRMS01000268">
    <property type="protein sequence ID" value="HFC92587.1"/>
    <property type="molecule type" value="Genomic_DNA"/>
</dbReference>
<accession>A0A7V2WVD0</accession>
<keyword evidence="1" id="KW-1133">Transmembrane helix</keyword>
<gene>
    <name evidence="2" type="ORF">ENJ51_07215</name>
</gene>
<comment type="caution">
    <text evidence="2">The sequence shown here is derived from an EMBL/GenBank/DDBJ whole genome shotgun (WGS) entry which is preliminary data.</text>
</comment>
<keyword evidence="1" id="KW-0812">Transmembrane</keyword>
<evidence type="ECO:0000256" key="1">
    <source>
        <dbReference type="SAM" id="Phobius"/>
    </source>
</evidence>
<proteinExistence type="predicted"/>